<gene>
    <name evidence="1" type="ORF">K8F61_11285</name>
</gene>
<organism evidence="1 2">
    <name type="scientific">Microbacterium resistens</name>
    <dbReference type="NCBI Taxonomy" id="156977"/>
    <lineage>
        <taxon>Bacteria</taxon>
        <taxon>Bacillati</taxon>
        <taxon>Actinomycetota</taxon>
        <taxon>Actinomycetes</taxon>
        <taxon>Micrococcales</taxon>
        <taxon>Microbacteriaceae</taxon>
        <taxon>Microbacterium</taxon>
    </lineage>
</organism>
<name>A0ABY3RRC6_9MICO</name>
<proteinExistence type="predicted"/>
<reference evidence="1 2" key="1">
    <citation type="submission" date="2023-01" db="EMBL/GenBank/DDBJ databases">
        <title>Characterization of estradiol degrading bacteria Microbacterium sp. MZT7 and reveal degrading genes through genome analysis.</title>
        <authorList>
            <person name="Hao P."/>
            <person name="Gao Y."/>
        </authorList>
    </citation>
    <scope>NUCLEOTIDE SEQUENCE [LARGE SCALE GENOMIC DNA]</scope>
    <source>
        <strain evidence="1 2">MZT7</strain>
    </source>
</reference>
<dbReference type="PANTHER" id="PTHR36932">
    <property type="entry name" value="CAPSULAR POLYSACCHARIDE BIOSYNTHESIS PROTEIN"/>
    <property type="match status" value="1"/>
</dbReference>
<dbReference type="Gene3D" id="3.40.50.12780">
    <property type="entry name" value="N-terminal domain of ligase-like"/>
    <property type="match status" value="1"/>
</dbReference>
<protein>
    <recommendedName>
        <fullName evidence="3">Phenylacetate-CoA ligase</fullName>
    </recommendedName>
</protein>
<sequence>MSLKSVMFDLKAATVRRRVGRFQRELLAHERMGVEELAALQDQRAARLAAFAMDASPFYRRVYGERGVDPRALVDREAWQELPILDRATVKEHGAEFPTPEAVGANVRPAVTGGSTGEPLRTMHDARVPSLALSWRMYSWWGIRPYDDLARIGRWSFGRLDTLKNDVSWWPTRQRYLDAGLISAETMTAFHRELTRVRPRLFEGYVGAMLEFADFLESRGLTIPPPVAIATTAAPLTAPVRARLESVFGAPVYDEYRGSEFGWMAGECERRDGLHVFSDVRRIEVVDADGRPAAPGELGDLVITDLANRVFPMIRYRTGDRGILRAEPCACGRALPLMEQPQGRTTDLIRLPSGAVLAHRLMGMFGEHPEAVRLFQIHQQADYSIVVRVVLGDGADARSQVESAVAALRDRIADEVPVRTEVVDALPYTGGKTKYVISDVPS</sequence>
<keyword evidence="2" id="KW-1185">Reference proteome</keyword>
<dbReference type="InterPro" id="IPR042099">
    <property type="entry name" value="ANL_N_sf"/>
</dbReference>
<dbReference type="SUPFAM" id="SSF56801">
    <property type="entry name" value="Acetyl-CoA synthetase-like"/>
    <property type="match status" value="1"/>
</dbReference>
<evidence type="ECO:0000313" key="2">
    <source>
        <dbReference type="Proteomes" id="UP001199642"/>
    </source>
</evidence>
<evidence type="ECO:0000313" key="1">
    <source>
        <dbReference type="EMBL" id="UGS25271.1"/>
    </source>
</evidence>
<dbReference type="EMBL" id="CP082781">
    <property type="protein sequence ID" value="UGS25271.1"/>
    <property type="molecule type" value="Genomic_DNA"/>
</dbReference>
<dbReference type="InterPro" id="IPR053158">
    <property type="entry name" value="CapK_Type1_Caps_Biosynth"/>
</dbReference>
<evidence type="ECO:0008006" key="3">
    <source>
        <dbReference type="Google" id="ProtNLM"/>
    </source>
</evidence>
<accession>A0ABY3RRC6</accession>
<dbReference type="RefSeq" id="WP_231819183.1">
    <property type="nucleotide sequence ID" value="NZ_CP082781.1"/>
</dbReference>
<dbReference type="PANTHER" id="PTHR36932:SF1">
    <property type="entry name" value="CAPSULAR POLYSACCHARIDE BIOSYNTHESIS PROTEIN"/>
    <property type="match status" value="1"/>
</dbReference>
<dbReference type="Proteomes" id="UP001199642">
    <property type="component" value="Chromosome"/>
</dbReference>